<keyword evidence="3" id="KW-1185">Reference proteome</keyword>
<organism evidence="2 3">
    <name type="scientific">Halocatena marina</name>
    <dbReference type="NCBI Taxonomy" id="2934937"/>
    <lineage>
        <taxon>Archaea</taxon>
        <taxon>Methanobacteriati</taxon>
        <taxon>Methanobacteriota</taxon>
        <taxon>Stenosarchaea group</taxon>
        <taxon>Halobacteria</taxon>
        <taxon>Halobacteriales</taxon>
        <taxon>Natronomonadaceae</taxon>
        <taxon>Halocatena</taxon>
    </lineage>
</organism>
<keyword evidence="1" id="KW-1133">Transmembrane helix</keyword>
<evidence type="ECO:0000256" key="1">
    <source>
        <dbReference type="SAM" id="Phobius"/>
    </source>
</evidence>
<dbReference type="GeneID" id="76198056"/>
<keyword evidence="1" id="KW-0472">Membrane</keyword>
<feature type="transmembrane region" description="Helical" evidence="1">
    <location>
        <begin position="20"/>
        <end position="39"/>
    </location>
</feature>
<comment type="caution">
    <text evidence="2">The sequence shown here is derived from an EMBL/GenBank/DDBJ whole genome shotgun (WGS) entry which is preliminary data.</text>
</comment>
<dbReference type="AlphaFoldDB" id="A0ABD5YMZ2"/>
<accession>A0ABD5YMZ2</accession>
<dbReference type="EMBL" id="JBHTAX010000001">
    <property type="protein sequence ID" value="MFC7188521.1"/>
    <property type="molecule type" value="Genomic_DNA"/>
</dbReference>
<gene>
    <name evidence="2" type="ORF">ACFQL7_00705</name>
</gene>
<keyword evidence="1" id="KW-0812">Transmembrane</keyword>
<evidence type="ECO:0000313" key="3">
    <source>
        <dbReference type="Proteomes" id="UP001596417"/>
    </source>
</evidence>
<proteinExistence type="predicted"/>
<name>A0ABD5YMZ2_9EURY</name>
<sequence length="66" mass="7115">MTPADLPIVGTLFQFDGRDTVYDTLILCGPLLIVVIALLGRSPLTTALAVGYLSTFVLYTLWKSIG</sequence>
<reference evidence="2 3" key="1">
    <citation type="journal article" date="2019" name="Int. J. Syst. Evol. Microbiol.">
        <title>The Global Catalogue of Microorganisms (GCM) 10K type strain sequencing project: providing services to taxonomists for standard genome sequencing and annotation.</title>
        <authorList>
            <consortium name="The Broad Institute Genomics Platform"/>
            <consortium name="The Broad Institute Genome Sequencing Center for Infectious Disease"/>
            <person name="Wu L."/>
            <person name="Ma J."/>
        </authorList>
    </citation>
    <scope>NUCLEOTIDE SEQUENCE [LARGE SCALE GENOMIC DNA]</scope>
    <source>
        <strain evidence="2 3">RDMS1</strain>
    </source>
</reference>
<feature type="transmembrane region" description="Helical" evidence="1">
    <location>
        <begin position="44"/>
        <end position="62"/>
    </location>
</feature>
<dbReference type="Proteomes" id="UP001596417">
    <property type="component" value="Unassembled WGS sequence"/>
</dbReference>
<protein>
    <submittedName>
        <fullName evidence="2">Uncharacterized protein</fullName>
    </submittedName>
</protein>
<dbReference type="RefSeq" id="WP_248903930.1">
    <property type="nucleotide sequence ID" value="NZ_CP109979.1"/>
</dbReference>
<evidence type="ECO:0000313" key="2">
    <source>
        <dbReference type="EMBL" id="MFC7188521.1"/>
    </source>
</evidence>